<organism evidence="1 2">
    <name type="scientific">Thiohalobacter thiocyanaticus</name>
    <dbReference type="NCBI Taxonomy" id="585455"/>
    <lineage>
        <taxon>Bacteria</taxon>
        <taxon>Pseudomonadati</taxon>
        <taxon>Pseudomonadota</taxon>
        <taxon>Gammaproteobacteria</taxon>
        <taxon>Thiohalobacterales</taxon>
        <taxon>Thiohalobacteraceae</taxon>
        <taxon>Thiohalobacter</taxon>
    </lineage>
</organism>
<keyword evidence="2" id="KW-1185">Reference proteome</keyword>
<accession>A0A1Z4VS74</accession>
<evidence type="ECO:0000313" key="2">
    <source>
        <dbReference type="Proteomes" id="UP000218765"/>
    </source>
</evidence>
<dbReference type="RefSeq" id="WP_096366566.1">
    <property type="nucleotide sequence ID" value="NZ_AP018052.1"/>
</dbReference>
<dbReference type="AlphaFoldDB" id="A0A1Z4VS74"/>
<protein>
    <submittedName>
        <fullName evidence="1">Uncharacterized protein</fullName>
    </submittedName>
</protein>
<dbReference type="InterPro" id="IPR003787">
    <property type="entry name" value="Sulphur_relay_DsrE/F-like"/>
</dbReference>
<dbReference type="SUPFAM" id="SSF75169">
    <property type="entry name" value="DsrEFH-like"/>
    <property type="match status" value="1"/>
</dbReference>
<dbReference type="Proteomes" id="UP000218765">
    <property type="component" value="Chromosome"/>
</dbReference>
<dbReference type="EMBL" id="AP018052">
    <property type="protein sequence ID" value="BAZ94481.1"/>
    <property type="molecule type" value="Genomic_DNA"/>
</dbReference>
<dbReference type="KEGG" id="ttc:FOKN1_2101"/>
<dbReference type="InterPro" id="IPR027396">
    <property type="entry name" value="DsrEFH-like"/>
</dbReference>
<dbReference type="OrthoDB" id="8776505at2"/>
<gene>
    <name evidence="1" type="ORF">FOKN1_2101</name>
</gene>
<reference evidence="1 2" key="1">
    <citation type="submission" date="2017-05" db="EMBL/GenBank/DDBJ databases">
        <title>Thiocyanate degradation by Thiohalobacter thiocyanaticus FOKN1.</title>
        <authorList>
            <person name="Oshiki M."/>
            <person name="Fukushima T."/>
            <person name="Kawano S."/>
            <person name="Nakagawa J."/>
        </authorList>
    </citation>
    <scope>NUCLEOTIDE SEQUENCE [LARGE SCALE GENOMIC DNA]</scope>
    <source>
        <strain evidence="1 2">FOKN1</strain>
    </source>
</reference>
<name>A0A1Z4VS74_9GAMM</name>
<evidence type="ECO:0000313" key="1">
    <source>
        <dbReference type="EMBL" id="BAZ94481.1"/>
    </source>
</evidence>
<dbReference type="PANTHER" id="PTHR37691:SF1">
    <property type="entry name" value="BLR3518 PROTEIN"/>
    <property type="match status" value="1"/>
</dbReference>
<proteinExistence type="predicted"/>
<dbReference type="Gene3D" id="3.40.1260.10">
    <property type="entry name" value="DsrEFH-like"/>
    <property type="match status" value="1"/>
</dbReference>
<sequence>MSAAGKSAGRGAAILWMTAALFAATVWLLPAAPVQAMNGEAKVVYHADYSDPRRFSAMLTSINNMITTYKSDLRDYDVRIVFVAHGIRFLTEDALAETPFAADAALRERRENLRGRLRSLVDVHGVKLELCDITRSEIGLSEDELYQGVEMVRSGVVRIAELQQQGFAYLKIE</sequence>
<dbReference type="PANTHER" id="PTHR37691">
    <property type="entry name" value="BLR3518 PROTEIN"/>
    <property type="match status" value="1"/>
</dbReference>
<dbReference type="Pfam" id="PF02635">
    <property type="entry name" value="DsrE"/>
    <property type="match status" value="1"/>
</dbReference>